<evidence type="ECO:0000313" key="4">
    <source>
        <dbReference type="Proteomes" id="UP001465426"/>
    </source>
</evidence>
<dbReference type="InterPro" id="IPR006674">
    <property type="entry name" value="HD_domain"/>
</dbReference>
<feature type="domain" description="HD" evidence="2">
    <location>
        <begin position="259"/>
        <end position="400"/>
    </location>
</feature>
<reference evidence="3 4" key="1">
    <citation type="submission" date="2024-03" db="EMBL/GenBank/DDBJ databases">
        <title>Human intestinal bacterial collection.</title>
        <authorList>
            <person name="Pauvert C."/>
            <person name="Hitch T.C.A."/>
            <person name="Clavel T."/>
        </authorList>
    </citation>
    <scope>NUCLEOTIDE SEQUENCE [LARGE SCALE GENOMIC DNA]</scope>
    <source>
        <strain evidence="3 4">CLA-SR-H024</strain>
    </source>
</reference>
<dbReference type="RefSeq" id="WP_048717159.1">
    <property type="nucleotide sequence ID" value="NZ_JBBMFN010000131.1"/>
</dbReference>
<keyword evidence="4" id="KW-1185">Reference proteome</keyword>
<accession>A0ABV1F5J1</accession>
<dbReference type="Pfam" id="PF01966">
    <property type="entry name" value="HD"/>
    <property type="match status" value="1"/>
</dbReference>
<evidence type="ECO:0000259" key="2">
    <source>
        <dbReference type="Pfam" id="PF01966"/>
    </source>
</evidence>
<dbReference type="InterPro" id="IPR003607">
    <property type="entry name" value="HD/PDEase_dom"/>
</dbReference>
<dbReference type="Gene3D" id="1.10.3210.10">
    <property type="entry name" value="Hypothetical protein af1432"/>
    <property type="match status" value="1"/>
</dbReference>
<dbReference type="EMBL" id="JBBMFN010000131">
    <property type="protein sequence ID" value="MEQ2468643.1"/>
    <property type="molecule type" value="Genomic_DNA"/>
</dbReference>
<organism evidence="3 4">
    <name type="scientific">Niallia hominis</name>
    <dbReference type="NCBI Taxonomy" id="3133173"/>
    <lineage>
        <taxon>Bacteria</taxon>
        <taxon>Bacillati</taxon>
        <taxon>Bacillota</taxon>
        <taxon>Bacilli</taxon>
        <taxon>Bacillales</taxon>
        <taxon>Bacillaceae</taxon>
        <taxon>Niallia</taxon>
    </lineage>
</organism>
<dbReference type="Gene3D" id="2.40.50.140">
    <property type="entry name" value="Nucleic acid-binding proteins"/>
    <property type="match status" value="1"/>
</dbReference>
<proteinExistence type="predicted"/>
<gene>
    <name evidence="3" type="ORF">WMO63_23620</name>
</gene>
<name>A0ABV1F5J1_9BACI</name>
<dbReference type="PANTHER" id="PTHR37294">
    <property type="entry name" value="3'-5' EXORIBONUCLEASE YHAM"/>
    <property type="match status" value="1"/>
</dbReference>
<dbReference type="SUPFAM" id="SSF109604">
    <property type="entry name" value="HD-domain/PDEase-like"/>
    <property type="match status" value="1"/>
</dbReference>
<protein>
    <submittedName>
        <fullName evidence="3">HD domain-containing protein</fullName>
    </submittedName>
</protein>
<dbReference type="Proteomes" id="UP001465426">
    <property type="component" value="Unassembled WGS sequence"/>
</dbReference>
<comment type="caution">
    <text evidence="3">The sequence shown here is derived from an EMBL/GenBank/DDBJ whole genome shotgun (WGS) entry which is preliminary data.</text>
</comment>
<sequence length="410" mass="48152">MNDIKFYFYDFIPVKFELTEDDREQVLKEFPTPILPTGEEIFNINEFEKGINVKLRLLLNDFNIESTKTNKQYLKIRFSNNFGSINAKLWDNQNAVENTIPLLEEFSIFDVEARIEDYRGHKSLTINKMKPCEEDINPFTFLAYTKQNIEDFTVELFSYINELEQPFKDISLAAMKRFWDQFSIRPAAKGFHHNYLGGLLKHTVGLMRFARFILKQEDNHYQAIIKLINVVEKAHKKDIWNQLQSESINPQHIVWKDTIDHLYTMLYGAMQHRSSAPNYDLVFTSILFHDIGKLLEYDHAGKKFEEFKFLFPTADHSNIENRKQTGIIMDELGVMIGHIPYGVLILSKIIETENIRISLEDIHHISHCILCHHGLPEWGACVRNPQTIEGYIIHIVDFLDSRYENTEELK</sequence>
<dbReference type="CDD" id="cd00077">
    <property type="entry name" value="HDc"/>
    <property type="match status" value="1"/>
</dbReference>
<dbReference type="PANTHER" id="PTHR37294:SF1">
    <property type="entry name" value="3'-5' EXORIBONUCLEASE YHAM"/>
    <property type="match status" value="1"/>
</dbReference>
<dbReference type="InterPro" id="IPR050798">
    <property type="entry name" value="YhaM_exoribonuc/phosphodiest"/>
</dbReference>
<keyword evidence="1" id="KW-0378">Hydrolase</keyword>
<evidence type="ECO:0000313" key="3">
    <source>
        <dbReference type="EMBL" id="MEQ2468643.1"/>
    </source>
</evidence>
<dbReference type="InterPro" id="IPR012340">
    <property type="entry name" value="NA-bd_OB-fold"/>
</dbReference>
<evidence type="ECO:0000256" key="1">
    <source>
        <dbReference type="ARBA" id="ARBA00022801"/>
    </source>
</evidence>